<feature type="signal peptide" evidence="2">
    <location>
        <begin position="1"/>
        <end position="28"/>
    </location>
</feature>
<dbReference type="Gene3D" id="2.80.10.50">
    <property type="match status" value="2"/>
</dbReference>
<proteinExistence type="predicted"/>
<dbReference type="InterPro" id="IPR006626">
    <property type="entry name" value="PbH1"/>
</dbReference>
<dbReference type="CDD" id="cd00161">
    <property type="entry name" value="beta-trefoil_Ricin-like"/>
    <property type="match status" value="1"/>
</dbReference>
<dbReference type="Gene3D" id="2.160.20.10">
    <property type="entry name" value="Single-stranded right-handed beta-helix, Pectin lyase-like"/>
    <property type="match status" value="1"/>
</dbReference>
<dbReference type="RefSeq" id="WP_055572102.1">
    <property type="nucleotide sequence ID" value="NZ_FMZK01000015.1"/>
</dbReference>
<evidence type="ECO:0000259" key="3">
    <source>
        <dbReference type="SMART" id="SM00458"/>
    </source>
</evidence>
<dbReference type="PROSITE" id="PS50231">
    <property type="entry name" value="RICIN_B_LECTIN"/>
    <property type="match status" value="1"/>
</dbReference>
<evidence type="ECO:0000256" key="1">
    <source>
        <dbReference type="SAM" id="MobiDB-lite"/>
    </source>
</evidence>
<feature type="domain" description="Ricin B lectin" evidence="3">
    <location>
        <begin position="523"/>
        <end position="656"/>
    </location>
</feature>
<dbReference type="EMBL" id="FMZK01000015">
    <property type="protein sequence ID" value="SDE02432.1"/>
    <property type="molecule type" value="Genomic_DNA"/>
</dbReference>
<accession>A0A1G6ZJ34</accession>
<dbReference type="InterPro" id="IPR000772">
    <property type="entry name" value="Ricin_B_lectin"/>
</dbReference>
<dbReference type="InterPro" id="IPR011050">
    <property type="entry name" value="Pectin_lyase_fold/virulence"/>
</dbReference>
<organism evidence="4 5">
    <name type="scientific">Streptomyces prasinopilosus</name>
    <dbReference type="NCBI Taxonomy" id="67344"/>
    <lineage>
        <taxon>Bacteria</taxon>
        <taxon>Bacillati</taxon>
        <taxon>Actinomycetota</taxon>
        <taxon>Actinomycetes</taxon>
        <taxon>Kitasatosporales</taxon>
        <taxon>Streptomycetaceae</taxon>
        <taxon>Streptomyces</taxon>
    </lineage>
</organism>
<protein>
    <submittedName>
        <fullName evidence="4">Right handed beta helix region</fullName>
    </submittedName>
</protein>
<dbReference type="SUPFAM" id="SSF51126">
    <property type="entry name" value="Pectin lyase-like"/>
    <property type="match status" value="1"/>
</dbReference>
<evidence type="ECO:0000313" key="5">
    <source>
        <dbReference type="Proteomes" id="UP000182100"/>
    </source>
</evidence>
<keyword evidence="5" id="KW-1185">Reference proteome</keyword>
<gene>
    <name evidence="4" type="ORF">SAMN05216505_11538</name>
</gene>
<dbReference type="Pfam" id="PF14200">
    <property type="entry name" value="RicinB_lectin_2"/>
    <property type="match status" value="1"/>
</dbReference>
<dbReference type="STRING" id="67344.SAMN05216505_11538"/>
<keyword evidence="2" id="KW-0732">Signal</keyword>
<feature type="chain" id="PRO_5038915708" evidence="2">
    <location>
        <begin position="29"/>
        <end position="659"/>
    </location>
</feature>
<dbReference type="InterPro" id="IPR012334">
    <property type="entry name" value="Pectin_lyas_fold"/>
</dbReference>
<evidence type="ECO:0000313" key="4">
    <source>
        <dbReference type="EMBL" id="SDE02432.1"/>
    </source>
</evidence>
<sequence length="659" mass="69787">MRVRRLVLLLSVLSLPLTSGGLTHPAQASAQDQSFHVDCGAAAGGDGSQARPWNTLATVNARTFRPGDAILLRRGSTCTGQQLFPKGSGSPGSPIRIGAYGSGAKPKLAGAGQVTDVVRLADQEYWEIADLDISNKGDAAATRRGVHITRTDSGTGRYYRISGLDVHDVNGNQTKKDDDASAGIFFEVLGHTTPTRFDDVVVENNTVRTVDRYGIHFWTRWMRRPELNNPNCGTTCGSWTPQTRVVVRGNTVTDIGGDAIVPHHTEGALVEHNTVDGFREREPAHCAAGIWGWNTNRALYQYNEVSGGRSECDGQGLDIDEANIGTVYQYNYSHDNEGGFILLCNGSGSTTADNVVRYNISQNDGGQLFDMVCAKTSNTQIHNNTFYLSRPVDIINNANGSGAANAVFSNNVFHVATSEAAYVNAGSLVFDSNVFHGNHPAGEPADPHKVTADPKLAAPGTATSRTDADGYRLQAGSSALANGRALASPGGRDYFGNPVTAGCVPDRGAHQATTACTAPTGPANGVHQISAGGQAIDVPANSTTRGTQLHGWKWHGGKNQQWTVTRNTDGTHTLRNVHSGLCADVRDNSRQAGAAIVQWPCSGEANQRWTATWRNGGYTLAAKSSGLLLTLASGADGGLISQQPAGAAALQTWTFVPQS</sequence>
<dbReference type="Proteomes" id="UP000182100">
    <property type="component" value="Unassembled WGS sequence"/>
</dbReference>
<evidence type="ECO:0000256" key="2">
    <source>
        <dbReference type="SAM" id="SignalP"/>
    </source>
</evidence>
<feature type="region of interest" description="Disordered" evidence="1">
    <location>
        <begin position="439"/>
        <end position="469"/>
    </location>
</feature>
<dbReference type="SUPFAM" id="SSF50370">
    <property type="entry name" value="Ricin B-like lectins"/>
    <property type="match status" value="1"/>
</dbReference>
<name>A0A1G6ZJ34_9ACTN</name>
<dbReference type="SMART" id="SM00458">
    <property type="entry name" value="RICIN"/>
    <property type="match status" value="1"/>
</dbReference>
<dbReference type="AlphaFoldDB" id="A0A1G6ZJ34"/>
<dbReference type="InterPro" id="IPR035992">
    <property type="entry name" value="Ricin_B-like_lectins"/>
</dbReference>
<dbReference type="SMART" id="SM00710">
    <property type="entry name" value="PbH1"/>
    <property type="match status" value="6"/>
</dbReference>
<reference evidence="5" key="1">
    <citation type="submission" date="2016-10" db="EMBL/GenBank/DDBJ databases">
        <authorList>
            <person name="Varghese N."/>
            <person name="Submissions S."/>
        </authorList>
    </citation>
    <scope>NUCLEOTIDE SEQUENCE [LARGE SCALE GENOMIC DNA]</scope>
    <source>
        <strain evidence="5">CGMCC 4.3504</strain>
    </source>
</reference>